<comment type="caution">
    <text evidence="3">The sequence shown here is derived from an EMBL/GenBank/DDBJ whole genome shotgun (WGS) entry which is preliminary data.</text>
</comment>
<reference evidence="3" key="2">
    <citation type="submission" date="2015-07" db="EMBL/GenBank/DDBJ databases">
        <title>MeaNS - Measles Nucleotide Surveillance Program.</title>
        <authorList>
            <person name="Tran T."/>
            <person name="Druce J."/>
        </authorList>
    </citation>
    <scope>NUCLEOTIDE SEQUENCE</scope>
    <source>
        <strain evidence="3">DSM 9887</strain>
    </source>
</reference>
<reference evidence="4" key="1">
    <citation type="submission" date="2015-07" db="EMBL/GenBank/DDBJ databases">
        <title>Genome sequencing project for genomic taxonomy and phylogenomics of Bacillus-like bacteria.</title>
        <authorList>
            <person name="Liu B."/>
            <person name="Wang J."/>
            <person name="Zhu Y."/>
            <person name="Liu G."/>
            <person name="Chen Q."/>
            <person name="Chen Z."/>
            <person name="Lan J."/>
            <person name="Che J."/>
            <person name="Ge C."/>
            <person name="Shi H."/>
            <person name="Pan Z."/>
            <person name="Liu X."/>
        </authorList>
    </citation>
    <scope>NUCLEOTIDE SEQUENCE [LARGE SCALE GENOMIC DNA]</scope>
    <source>
        <strain evidence="4">DSM 9887</strain>
    </source>
</reference>
<evidence type="ECO:0000313" key="4">
    <source>
        <dbReference type="Proteomes" id="UP000036834"/>
    </source>
</evidence>
<keyword evidence="5" id="KW-1185">Reference proteome</keyword>
<dbReference type="Proteomes" id="UP000036834">
    <property type="component" value="Unassembled WGS sequence"/>
</dbReference>
<dbReference type="STRING" id="54915.ADS79_27315"/>
<dbReference type="PATRIC" id="fig|54915.3.peg.4650"/>
<feature type="chain" id="PRO_5039279209" evidence="1">
    <location>
        <begin position="27"/>
        <end position="297"/>
    </location>
</feature>
<feature type="signal peptide" evidence="1">
    <location>
        <begin position="1"/>
        <end position="26"/>
    </location>
</feature>
<dbReference type="EMBL" id="LGIQ01000011">
    <property type="protein sequence ID" value="KNB69574.1"/>
    <property type="molecule type" value="Genomic_DNA"/>
</dbReference>
<sequence>MTKKWMKPATFLLLAGVVGVTGLTLANTKVAHADSEKGKLFAAVEQLKLDKNTYVIDQKTADVNGDKVEDIVYLVGVKEKADDIYASNMNLVVQDGKTKAYSKTDIKDLGGYEGELTLLDFTGDHVADAFVKTATGGSGGIYNHVVATFADNKPAVIFGENENEGIKYEGSFVNGFKVEGKSAQLDKPLTIDVSANQDVYVAAKLYDKAGKVLLTDADTSVMTYPFGSLTPIDMDGNGTYELVGEQRIVGINNTDTVSRINSVWGYQADGKWNPWEVEYSTFVKKHPGEAINTMVGK</sequence>
<dbReference type="Proteomes" id="UP000319578">
    <property type="component" value="Unassembled WGS sequence"/>
</dbReference>
<dbReference type="EMBL" id="BJON01000020">
    <property type="protein sequence ID" value="GED71280.1"/>
    <property type="molecule type" value="Genomic_DNA"/>
</dbReference>
<evidence type="ECO:0000313" key="5">
    <source>
        <dbReference type="Proteomes" id="UP000319578"/>
    </source>
</evidence>
<name>A0A0K9YLK5_9BACL</name>
<accession>A0A0K9YLK5</accession>
<reference evidence="2 5" key="3">
    <citation type="submission" date="2019-06" db="EMBL/GenBank/DDBJ databases">
        <title>Whole genome shotgun sequence of Brevibacillus reuszeri NBRC 15719.</title>
        <authorList>
            <person name="Hosoyama A."/>
            <person name="Uohara A."/>
            <person name="Ohji S."/>
            <person name="Ichikawa N."/>
        </authorList>
    </citation>
    <scope>NUCLEOTIDE SEQUENCE [LARGE SCALE GENOMIC DNA]</scope>
    <source>
        <strain evidence="2 5">NBRC 15719</strain>
    </source>
</reference>
<dbReference type="AlphaFoldDB" id="A0A0K9YLK5"/>
<proteinExistence type="predicted"/>
<evidence type="ECO:0000313" key="2">
    <source>
        <dbReference type="EMBL" id="GED71280.1"/>
    </source>
</evidence>
<evidence type="ECO:0000313" key="3">
    <source>
        <dbReference type="EMBL" id="KNB69574.1"/>
    </source>
</evidence>
<dbReference type="RefSeq" id="WP_049741600.1">
    <property type="nucleotide sequence ID" value="NZ_BJON01000020.1"/>
</dbReference>
<protein>
    <submittedName>
        <fullName evidence="3">Uncharacterized protein</fullName>
    </submittedName>
</protein>
<keyword evidence="1" id="KW-0732">Signal</keyword>
<gene>
    <name evidence="3" type="ORF">ADS79_27315</name>
    <name evidence="2" type="ORF">BRE01_49820</name>
</gene>
<dbReference type="InterPro" id="IPR028994">
    <property type="entry name" value="Integrin_alpha_N"/>
</dbReference>
<organism evidence="3 4">
    <name type="scientific">Brevibacillus reuszeri</name>
    <dbReference type="NCBI Taxonomy" id="54915"/>
    <lineage>
        <taxon>Bacteria</taxon>
        <taxon>Bacillati</taxon>
        <taxon>Bacillota</taxon>
        <taxon>Bacilli</taxon>
        <taxon>Bacillales</taxon>
        <taxon>Paenibacillaceae</taxon>
        <taxon>Brevibacillus</taxon>
    </lineage>
</organism>
<dbReference type="SUPFAM" id="SSF69318">
    <property type="entry name" value="Integrin alpha N-terminal domain"/>
    <property type="match status" value="1"/>
</dbReference>
<evidence type="ECO:0000256" key="1">
    <source>
        <dbReference type="SAM" id="SignalP"/>
    </source>
</evidence>
<dbReference type="OrthoDB" id="1653343at2"/>